<dbReference type="Pfam" id="PF00440">
    <property type="entry name" value="TetR_N"/>
    <property type="match status" value="1"/>
</dbReference>
<organism evidence="3">
    <name type="scientific">mine drainage metagenome</name>
    <dbReference type="NCBI Taxonomy" id="410659"/>
    <lineage>
        <taxon>unclassified sequences</taxon>
        <taxon>metagenomes</taxon>
        <taxon>ecological metagenomes</taxon>
    </lineage>
</organism>
<reference evidence="3" key="1">
    <citation type="submission" date="2013-08" db="EMBL/GenBank/DDBJ databases">
        <authorList>
            <person name="Mendez C."/>
            <person name="Richter M."/>
            <person name="Ferrer M."/>
            <person name="Sanchez J."/>
        </authorList>
    </citation>
    <scope>NUCLEOTIDE SEQUENCE</scope>
</reference>
<protein>
    <submittedName>
        <fullName evidence="3">TetR family transcriptional regulator</fullName>
    </submittedName>
</protein>
<dbReference type="GO" id="GO:0000976">
    <property type="term" value="F:transcription cis-regulatory region binding"/>
    <property type="evidence" value="ECO:0007669"/>
    <property type="project" value="TreeGrafter"/>
</dbReference>
<accession>T0ZTJ9</accession>
<dbReference type="InterPro" id="IPR009057">
    <property type="entry name" value="Homeodomain-like_sf"/>
</dbReference>
<evidence type="ECO:0000259" key="2">
    <source>
        <dbReference type="PROSITE" id="PS50977"/>
    </source>
</evidence>
<sequence length="177" mass="19532">AFAELGVGRVRVEDVCERAHYTRGAFYSNFDSLDELFFALYQERATAITEQVTVALACEERPARRDLVDRVVAALSFDRAWSLVVAEFTLYAARRPALCAQLAERRDAVQEALARVVDDAVERGHLPVSMRSADGLAAAILTIYHGVSGEMLIHRDEARARAWLADLLAVLVGPVDS</sequence>
<dbReference type="Gene3D" id="1.10.357.10">
    <property type="entry name" value="Tetracycline Repressor, domain 2"/>
    <property type="match status" value="1"/>
</dbReference>
<dbReference type="EMBL" id="AUZY01007088">
    <property type="protein sequence ID" value="EQD51566.1"/>
    <property type="molecule type" value="Genomic_DNA"/>
</dbReference>
<dbReference type="InterPro" id="IPR036271">
    <property type="entry name" value="Tet_transcr_reg_TetR-rel_C_sf"/>
</dbReference>
<dbReference type="SUPFAM" id="SSF46689">
    <property type="entry name" value="Homeodomain-like"/>
    <property type="match status" value="1"/>
</dbReference>
<dbReference type="PROSITE" id="PS50977">
    <property type="entry name" value="HTH_TETR_2"/>
    <property type="match status" value="1"/>
</dbReference>
<feature type="non-terminal residue" evidence="3">
    <location>
        <position position="1"/>
    </location>
</feature>
<dbReference type="InterPro" id="IPR001647">
    <property type="entry name" value="HTH_TetR"/>
</dbReference>
<feature type="domain" description="HTH tetR-type" evidence="2">
    <location>
        <begin position="1"/>
        <end position="48"/>
    </location>
</feature>
<name>T0ZTJ9_9ZZZZ</name>
<dbReference type="GO" id="GO:0003700">
    <property type="term" value="F:DNA-binding transcription factor activity"/>
    <property type="evidence" value="ECO:0007669"/>
    <property type="project" value="TreeGrafter"/>
</dbReference>
<proteinExistence type="predicted"/>
<dbReference type="PANTHER" id="PTHR30055">
    <property type="entry name" value="HTH-TYPE TRANSCRIPTIONAL REGULATOR RUTR"/>
    <property type="match status" value="1"/>
</dbReference>
<evidence type="ECO:0000256" key="1">
    <source>
        <dbReference type="ARBA" id="ARBA00023125"/>
    </source>
</evidence>
<evidence type="ECO:0000313" key="3">
    <source>
        <dbReference type="EMBL" id="EQD51566.1"/>
    </source>
</evidence>
<dbReference type="InterPro" id="IPR050109">
    <property type="entry name" value="HTH-type_TetR-like_transc_reg"/>
</dbReference>
<dbReference type="PANTHER" id="PTHR30055:SF241">
    <property type="entry name" value="TRANSCRIPTIONAL REGULATORY PROTEIN"/>
    <property type="match status" value="1"/>
</dbReference>
<reference evidence="3" key="2">
    <citation type="journal article" date="2014" name="ISME J.">
        <title>Microbial stratification in low pH oxic and suboxic macroscopic growths along an acid mine drainage.</title>
        <authorList>
            <person name="Mendez-Garcia C."/>
            <person name="Mesa V."/>
            <person name="Sprenger R.R."/>
            <person name="Richter M."/>
            <person name="Diez M.S."/>
            <person name="Solano J."/>
            <person name="Bargiela R."/>
            <person name="Golyshina O.V."/>
            <person name="Manteca A."/>
            <person name="Ramos J.L."/>
            <person name="Gallego J.R."/>
            <person name="Llorente I."/>
            <person name="Martins Dos Santos V.A."/>
            <person name="Jensen O.N."/>
            <person name="Pelaez A.I."/>
            <person name="Sanchez J."/>
            <person name="Ferrer M."/>
        </authorList>
    </citation>
    <scope>NUCLEOTIDE SEQUENCE</scope>
</reference>
<dbReference type="AlphaFoldDB" id="T0ZTJ9"/>
<gene>
    <name evidence="3" type="ORF">B1B_10970</name>
</gene>
<dbReference type="SUPFAM" id="SSF48498">
    <property type="entry name" value="Tetracyclin repressor-like, C-terminal domain"/>
    <property type="match status" value="1"/>
</dbReference>
<keyword evidence="1" id="KW-0238">DNA-binding</keyword>
<comment type="caution">
    <text evidence="3">The sequence shown here is derived from an EMBL/GenBank/DDBJ whole genome shotgun (WGS) entry which is preliminary data.</text>
</comment>